<name>A0ABV5Y875_9ACTN</name>
<dbReference type="Proteomes" id="UP001589627">
    <property type="component" value="Unassembled WGS sequence"/>
</dbReference>
<dbReference type="Pfam" id="PF07617">
    <property type="entry name" value="DUF1579"/>
    <property type="match status" value="1"/>
</dbReference>
<evidence type="ECO:0000313" key="2">
    <source>
        <dbReference type="Proteomes" id="UP001589627"/>
    </source>
</evidence>
<dbReference type="RefSeq" id="WP_378194915.1">
    <property type="nucleotide sequence ID" value="NZ_JBHLZP010000012.1"/>
</dbReference>
<dbReference type="EMBL" id="JBHLZP010000012">
    <property type="protein sequence ID" value="MFB9831235.1"/>
    <property type="molecule type" value="Genomic_DNA"/>
</dbReference>
<sequence>MHDLDFLLGSISCVLNTGTKMTGEIRPVLGGSYYEFQLTVNRENGQQVNGKFVLGWNAADEVFSSYYYDDAGMQGSSTSPGWFDGRLTFEGRYTLGEEHADLRTVFKRIDEDHFIVEELILQDGEWKLLDTQDTHRTPLQ</sequence>
<protein>
    <submittedName>
        <fullName evidence="1">DUF1579 family protein</fullName>
    </submittedName>
</protein>
<reference evidence="1 2" key="1">
    <citation type="submission" date="2024-09" db="EMBL/GenBank/DDBJ databases">
        <authorList>
            <person name="Sun Q."/>
            <person name="Mori K."/>
        </authorList>
    </citation>
    <scope>NUCLEOTIDE SEQUENCE [LARGE SCALE GENOMIC DNA]</scope>
    <source>
        <strain evidence="1 2">TBRC 0563</strain>
    </source>
</reference>
<evidence type="ECO:0000313" key="1">
    <source>
        <dbReference type="EMBL" id="MFB9831235.1"/>
    </source>
</evidence>
<keyword evidence="2" id="KW-1185">Reference proteome</keyword>
<proteinExistence type="predicted"/>
<gene>
    <name evidence="1" type="ORF">ACFFNX_03435</name>
</gene>
<dbReference type="InterPro" id="IPR011473">
    <property type="entry name" value="DUF1579"/>
</dbReference>
<accession>A0ABV5Y875</accession>
<comment type="caution">
    <text evidence="1">The sequence shown here is derived from an EMBL/GenBank/DDBJ whole genome shotgun (WGS) entry which is preliminary data.</text>
</comment>
<organism evidence="1 2">
    <name type="scientific">Actinoallomurus acaciae</name>
    <dbReference type="NCBI Taxonomy" id="502577"/>
    <lineage>
        <taxon>Bacteria</taxon>
        <taxon>Bacillati</taxon>
        <taxon>Actinomycetota</taxon>
        <taxon>Actinomycetes</taxon>
        <taxon>Streptosporangiales</taxon>
        <taxon>Thermomonosporaceae</taxon>
        <taxon>Actinoallomurus</taxon>
    </lineage>
</organism>